<feature type="compositionally biased region" description="Basic and acidic residues" evidence="3">
    <location>
        <begin position="362"/>
        <end position="377"/>
    </location>
</feature>
<evidence type="ECO:0000256" key="2">
    <source>
        <dbReference type="ARBA" id="ARBA00023186"/>
    </source>
</evidence>
<evidence type="ECO:0000256" key="3">
    <source>
        <dbReference type="SAM" id="MobiDB-lite"/>
    </source>
</evidence>
<dbReference type="GO" id="GO:0006457">
    <property type="term" value="P:protein folding"/>
    <property type="evidence" value="ECO:0007669"/>
    <property type="project" value="TreeGrafter"/>
</dbReference>
<sequence>MDNLFFRSHLSYPSTPRYYYPPVRHVPVHRQTTPVQKVVEIPVRYVESAPSRLDSVVKIQKVFRGFLVRKSVRKIAAIRREVDEIETRISMKETVELIRRDSKETLKVNEMLMNLLLRLQEMVDAIVAGDQALEVDDLAKKGEEDDDQTPENQDRAPDSEAILFLLIMWESEKMPEVFEETSKLQNPGQQDSKTAREGLGGVEAEVEVIEDGNMEDNVSLSGSECAESVDVSREESQVDSSGNPEDDPLENHEAVADQNEVRYEKEQSCGDKNEASGKSRELLERMMEDNEKMMGMMTELFERNEMQTGLLSSLSQRVEQLERALIGSFGSDEEKVPVGLHDETKGHAFSNSVSLGNSADPSQKDGWRFDGTEEKKNGGGLPLRMKVAAVGVKRKGKLAYLVLEEIVGKRSSC</sequence>
<dbReference type="PANTHER" id="PTHR33322:SF4">
    <property type="entry name" value="BAG DOMAIN CONTAINING PROTEIN, EXPRESSED"/>
    <property type="match status" value="1"/>
</dbReference>
<feature type="region of interest" description="Disordered" evidence="3">
    <location>
        <begin position="178"/>
        <end position="276"/>
    </location>
</feature>
<dbReference type="PROSITE" id="PS50096">
    <property type="entry name" value="IQ"/>
    <property type="match status" value="1"/>
</dbReference>
<dbReference type="Proteomes" id="UP000467840">
    <property type="component" value="Chromosome 13"/>
</dbReference>
<dbReference type="InterPro" id="IPR000048">
    <property type="entry name" value="IQ_motif_EF-hand-BS"/>
</dbReference>
<dbReference type="Gene3D" id="1.20.58.120">
    <property type="entry name" value="BAG domain"/>
    <property type="match status" value="1"/>
</dbReference>
<evidence type="ECO:0000256" key="1">
    <source>
        <dbReference type="ARBA" id="ARBA00022860"/>
    </source>
</evidence>
<reference evidence="4 5" key="1">
    <citation type="journal article" date="2020" name="Mol. Plant">
        <title>The Chromosome-Based Rubber Tree Genome Provides New Insights into Spurge Genome Evolution and Rubber Biosynthesis.</title>
        <authorList>
            <person name="Liu J."/>
            <person name="Shi C."/>
            <person name="Shi C.C."/>
            <person name="Li W."/>
            <person name="Zhang Q.J."/>
            <person name="Zhang Y."/>
            <person name="Li K."/>
            <person name="Lu H.F."/>
            <person name="Shi C."/>
            <person name="Zhu S.T."/>
            <person name="Xiao Z.Y."/>
            <person name="Nan H."/>
            <person name="Yue Y."/>
            <person name="Zhu X.G."/>
            <person name="Wu Y."/>
            <person name="Hong X.N."/>
            <person name="Fan G.Y."/>
            <person name="Tong Y."/>
            <person name="Zhang D."/>
            <person name="Mao C.L."/>
            <person name="Liu Y.L."/>
            <person name="Hao S.J."/>
            <person name="Liu W.Q."/>
            <person name="Lv M.Q."/>
            <person name="Zhang H.B."/>
            <person name="Liu Y."/>
            <person name="Hu-Tang G.R."/>
            <person name="Wang J.P."/>
            <person name="Wang J.H."/>
            <person name="Sun Y.H."/>
            <person name="Ni S.B."/>
            <person name="Chen W.B."/>
            <person name="Zhang X.C."/>
            <person name="Jiao Y.N."/>
            <person name="Eichler E.E."/>
            <person name="Li G.H."/>
            <person name="Liu X."/>
            <person name="Gao L.Z."/>
        </authorList>
    </citation>
    <scope>NUCLEOTIDE SEQUENCE [LARGE SCALE GENOMIC DNA]</scope>
    <source>
        <strain evidence="5">cv. GT1</strain>
        <tissue evidence="4">Leaf</tissue>
    </source>
</reference>
<dbReference type="InterPro" id="IPR040400">
    <property type="entry name" value="BAG5/6/7/8"/>
</dbReference>
<feature type="compositionally biased region" description="Acidic residues" evidence="3">
    <location>
        <begin position="204"/>
        <end position="214"/>
    </location>
</feature>
<keyword evidence="2" id="KW-0143">Chaperone</keyword>
<dbReference type="InterPro" id="IPR036533">
    <property type="entry name" value="BAG_dom_sf"/>
</dbReference>
<dbReference type="AlphaFoldDB" id="A0A6A6KZQ6"/>
<accession>A0A6A6KZQ6</accession>
<organism evidence="4 5">
    <name type="scientific">Hevea brasiliensis</name>
    <name type="common">Para rubber tree</name>
    <name type="synonym">Siphonia brasiliensis</name>
    <dbReference type="NCBI Taxonomy" id="3981"/>
    <lineage>
        <taxon>Eukaryota</taxon>
        <taxon>Viridiplantae</taxon>
        <taxon>Streptophyta</taxon>
        <taxon>Embryophyta</taxon>
        <taxon>Tracheophyta</taxon>
        <taxon>Spermatophyta</taxon>
        <taxon>Magnoliopsida</taxon>
        <taxon>eudicotyledons</taxon>
        <taxon>Gunneridae</taxon>
        <taxon>Pentapetalae</taxon>
        <taxon>rosids</taxon>
        <taxon>fabids</taxon>
        <taxon>Malpighiales</taxon>
        <taxon>Euphorbiaceae</taxon>
        <taxon>Crotonoideae</taxon>
        <taxon>Micrandreae</taxon>
        <taxon>Hevea</taxon>
    </lineage>
</organism>
<protein>
    <recommendedName>
        <fullName evidence="6">BAG domain-containing protein</fullName>
    </recommendedName>
</protein>
<dbReference type="GO" id="GO:0005516">
    <property type="term" value="F:calmodulin binding"/>
    <property type="evidence" value="ECO:0007669"/>
    <property type="project" value="UniProtKB-KW"/>
</dbReference>
<dbReference type="EMBL" id="JAAGAX010000014">
    <property type="protein sequence ID" value="KAF2292939.1"/>
    <property type="molecule type" value="Genomic_DNA"/>
</dbReference>
<keyword evidence="5" id="KW-1185">Reference proteome</keyword>
<dbReference type="GO" id="GO:0051087">
    <property type="term" value="F:protein-folding chaperone binding"/>
    <property type="evidence" value="ECO:0007669"/>
    <property type="project" value="InterPro"/>
</dbReference>
<evidence type="ECO:0000313" key="5">
    <source>
        <dbReference type="Proteomes" id="UP000467840"/>
    </source>
</evidence>
<feature type="region of interest" description="Disordered" evidence="3">
    <location>
        <begin position="351"/>
        <end position="380"/>
    </location>
</feature>
<evidence type="ECO:0008006" key="6">
    <source>
        <dbReference type="Google" id="ProtNLM"/>
    </source>
</evidence>
<feature type="compositionally biased region" description="Polar residues" evidence="3">
    <location>
        <begin position="351"/>
        <end position="361"/>
    </location>
</feature>
<feature type="compositionally biased region" description="Basic and acidic residues" evidence="3">
    <location>
        <begin position="249"/>
        <end position="276"/>
    </location>
</feature>
<keyword evidence="1" id="KW-0112">Calmodulin-binding</keyword>
<dbReference type="PANTHER" id="PTHR33322">
    <property type="entry name" value="BAG DOMAIN CONTAINING PROTEIN, EXPRESSED"/>
    <property type="match status" value="1"/>
</dbReference>
<feature type="compositionally biased region" description="Polar residues" evidence="3">
    <location>
        <begin position="183"/>
        <end position="192"/>
    </location>
</feature>
<dbReference type="GO" id="GO:0009506">
    <property type="term" value="C:plasmodesma"/>
    <property type="evidence" value="ECO:0007669"/>
    <property type="project" value="TreeGrafter"/>
</dbReference>
<evidence type="ECO:0000313" key="4">
    <source>
        <dbReference type="EMBL" id="KAF2292939.1"/>
    </source>
</evidence>
<name>A0A6A6KZQ6_HEVBR</name>
<dbReference type="Pfam" id="PF00612">
    <property type="entry name" value="IQ"/>
    <property type="match status" value="1"/>
</dbReference>
<proteinExistence type="predicted"/>
<comment type="caution">
    <text evidence="4">The sequence shown here is derived from an EMBL/GenBank/DDBJ whole genome shotgun (WGS) entry which is preliminary data.</text>
</comment>
<gene>
    <name evidence="4" type="ORF">GH714_029987</name>
</gene>